<accession>A0A8J7UR02</accession>
<name>A0A8J7UR02_9EURY</name>
<proteinExistence type="predicted"/>
<gene>
    <name evidence="2" type="ORF">J2744_002802</name>
</gene>
<evidence type="ECO:0000256" key="1">
    <source>
        <dbReference type="SAM" id="MobiDB-lite"/>
    </source>
</evidence>
<dbReference type="EMBL" id="JAGGKE010000015">
    <property type="protein sequence ID" value="MBP1903098.1"/>
    <property type="molecule type" value="Genomic_DNA"/>
</dbReference>
<sequence length="59" mass="6391">MRSSPKGVVVDEDAMDNGSDGAGPVPIDDSSHHLVKMRVPVLRPGMLCAFEDEFDHVIN</sequence>
<comment type="caution">
    <text evidence="2">The sequence shown here is derived from an EMBL/GenBank/DDBJ whole genome shotgun (WGS) entry which is preliminary data.</text>
</comment>
<keyword evidence="3" id="KW-1185">Reference proteome</keyword>
<reference evidence="2 3" key="1">
    <citation type="submission" date="2021-03" db="EMBL/GenBank/DDBJ databases">
        <title>Genomic Encyclopedia of Type Strains, Phase IV (KMG-IV): sequencing the most valuable type-strain genomes for metagenomic binning, comparative biology and taxonomic classification.</title>
        <authorList>
            <person name="Goeker M."/>
        </authorList>
    </citation>
    <scope>NUCLEOTIDE SEQUENCE [LARGE SCALE GENOMIC DNA]</scope>
    <source>
        <strain evidence="2 3">DSM 12287</strain>
    </source>
</reference>
<organism evidence="2 3">
    <name type="scientific">Halorubrum trapanicum</name>
    <dbReference type="NCBI Taxonomy" id="29284"/>
    <lineage>
        <taxon>Archaea</taxon>
        <taxon>Methanobacteriati</taxon>
        <taxon>Methanobacteriota</taxon>
        <taxon>Stenosarchaea group</taxon>
        <taxon>Halobacteria</taxon>
        <taxon>Halobacteriales</taxon>
        <taxon>Haloferacaceae</taxon>
        <taxon>Halorubrum</taxon>
    </lineage>
</organism>
<protein>
    <submittedName>
        <fullName evidence="2">Uncharacterized protein</fullName>
    </submittedName>
</protein>
<evidence type="ECO:0000313" key="2">
    <source>
        <dbReference type="EMBL" id="MBP1903098.1"/>
    </source>
</evidence>
<feature type="region of interest" description="Disordered" evidence="1">
    <location>
        <begin position="1"/>
        <end position="30"/>
    </location>
</feature>
<dbReference type="AlphaFoldDB" id="A0A8J7UR02"/>
<dbReference type="Proteomes" id="UP000770586">
    <property type="component" value="Unassembled WGS sequence"/>
</dbReference>
<evidence type="ECO:0000313" key="3">
    <source>
        <dbReference type="Proteomes" id="UP000770586"/>
    </source>
</evidence>